<proteinExistence type="predicted"/>
<evidence type="ECO:0000313" key="3">
    <source>
        <dbReference type="Proteomes" id="UP000071561"/>
    </source>
</evidence>
<dbReference type="Pfam" id="PF05954">
    <property type="entry name" value="Phage_GPD"/>
    <property type="match status" value="1"/>
</dbReference>
<dbReference type="Pfam" id="PF04717">
    <property type="entry name" value="Phage_base_V"/>
    <property type="match status" value="1"/>
</dbReference>
<dbReference type="InterPro" id="IPR037026">
    <property type="entry name" value="Vgr_OB-fold_dom_sf"/>
</dbReference>
<dbReference type="SUPFAM" id="SSF69279">
    <property type="entry name" value="Phage tail proteins"/>
    <property type="match status" value="1"/>
</dbReference>
<gene>
    <name evidence="2" type="ORF">AY601_2969</name>
</gene>
<dbReference type="Proteomes" id="UP000071561">
    <property type="component" value="Chromosome"/>
</dbReference>
<dbReference type="SUPFAM" id="SSF69349">
    <property type="entry name" value="Phage fibre proteins"/>
    <property type="match status" value="1"/>
</dbReference>
<dbReference type="PATRIC" id="fig|188932.3.peg.3098"/>
<dbReference type="EMBL" id="CP014504">
    <property type="protein sequence ID" value="AMP99843.1"/>
    <property type="molecule type" value="Genomic_DNA"/>
</dbReference>
<dbReference type="InterPro" id="IPR006531">
    <property type="entry name" value="Gp5/Vgr_OB"/>
</dbReference>
<dbReference type="Gene3D" id="3.55.50.10">
    <property type="entry name" value="Baseplate protein-like domains"/>
    <property type="match status" value="1"/>
</dbReference>
<name>A0A127VET8_9SPHI</name>
<organism evidence="2 3">
    <name type="scientific">Pedobacter cryoconitis</name>
    <dbReference type="NCBI Taxonomy" id="188932"/>
    <lineage>
        <taxon>Bacteria</taxon>
        <taxon>Pseudomonadati</taxon>
        <taxon>Bacteroidota</taxon>
        <taxon>Sphingobacteriia</taxon>
        <taxon>Sphingobacteriales</taxon>
        <taxon>Sphingobacteriaceae</taxon>
        <taxon>Pedobacter</taxon>
    </lineage>
</organism>
<sequence length="599" mass="65476">MENKVKVEINIEGTPIPTFSSFNLYQKFNEHHTFELRFNQDQIELPGSVSLNRSKDFIGKNIAIEFGTIPGKGNRFSGIITKVEIAQSHGLMGDIVLSGFSPTILIDRGPDLGSYLNKDLKSIIDQATKEVPVNDLNMKVKPSRTSPIDYLIQYRESDFEFINRLAAQYHEWFFYDGTTLVFGKPDDLKQVKLIYGRDISNIQYGIQIAPLKYKKFSYNPKQDELLAASGEGQRSGSPDMAHAIAASNNVYSKAFNQPLVTRVDSKMEIDTFVKNEQDSLIAGLLHINGTGDNPQVSLGCVADISMSTRKLNDFAVEDFGKFLVTSVYHHVDGVGHYQNSFEAISADTDRVPVKDSTKPQPDIQLANVVENNDPAGNGRIKVKFKWECGCNDVTEWLRVLTPDAGSSEKVSKNRGFVFIPEIGDQVVIAFEEGNIARPIVMGSVFHGKSGSGGSGSNNTKSLTSKSGHTITLDDGGGMLMKDKTGLNHVLIDGNNAITVTSDNTVKLQTGNVMIIMDKAADKIIIQAKNIEIRAADDFKLTGDGAPVKNGSMEFETKLSISSKNELSMSGESKINVNGENVSIVGSNTVIDGSPVKINS</sequence>
<reference evidence="2 3" key="1">
    <citation type="submission" date="2016-03" db="EMBL/GenBank/DDBJ databases">
        <title>Complete genome sequence of Pedobacter cryoconitis PAMC 27485.</title>
        <authorList>
            <person name="Lee J."/>
            <person name="Kim O.-S."/>
        </authorList>
    </citation>
    <scope>NUCLEOTIDE SEQUENCE [LARGE SCALE GENOMIC DNA]</scope>
    <source>
        <strain evidence="2 3">PAMC 27485</strain>
    </source>
</reference>
<dbReference type="RefSeq" id="WP_068402367.1">
    <property type="nucleotide sequence ID" value="NZ_CP014504.1"/>
</dbReference>
<dbReference type="AlphaFoldDB" id="A0A127VET8"/>
<feature type="domain" description="Gp5/Type VI secretion system Vgr protein OB-fold" evidence="1">
    <location>
        <begin position="365"/>
        <end position="445"/>
    </location>
</feature>
<protein>
    <submittedName>
        <fullName evidence="2">Rhs element Vgr protein</fullName>
    </submittedName>
</protein>
<evidence type="ECO:0000313" key="2">
    <source>
        <dbReference type="EMBL" id="AMP99843.1"/>
    </source>
</evidence>
<dbReference type="OrthoDB" id="727155at2"/>
<evidence type="ECO:0000259" key="1">
    <source>
        <dbReference type="Pfam" id="PF04717"/>
    </source>
</evidence>
<keyword evidence="3" id="KW-1185">Reference proteome</keyword>
<accession>A0A127VET8</accession>
<dbReference type="Gene3D" id="2.40.50.230">
    <property type="entry name" value="Gp5 N-terminal domain"/>
    <property type="match status" value="1"/>
</dbReference>
<dbReference type="Gene3D" id="2.30.110.50">
    <property type="match status" value="1"/>
</dbReference>
<dbReference type="SUPFAM" id="SSF69255">
    <property type="entry name" value="gp5 N-terminal domain-like"/>
    <property type="match status" value="1"/>
</dbReference>
<dbReference type="Gene3D" id="4.10.220.110">
    <property type="match status" value="1"/>
</dbReference>
<dbReference type="KEGG" id="pcm:AY601_2969"/>